<evidence type="ECO:0000313" key="1">
    <source>
        <dbReference type="EMBL" id="MBU9713444.1"/>
    </source>
</evidence>
<dbReference type="RefSeq" id="WP_217067614.1">
    <property type="nucleotide sequence ID" value="NZ_JAHQCS010000137.1"/>
</dbReference>
<proteinExistence type="predicted"/>
<dbReference type="EMBL" id="JAHQCS010000137">
    <property type="protein sequence ID" value="MBU9713444.1"/>
    <property type="molecule type" value="Genomic_DNA"/>
</dbReference>
<reference evidence="1 2" key="1">
    <citation type="submission" date="2021-06" db="EMBL/GenBank/DDBJ databases">
        <title>Bacillus sp. RD4P76, an endophyte from a halophyte.</title>
        <authorList>
            <person name="Sun J.-Q."/>
        </authorList>
    </citation>
    <scope>NUCLEOTIDE SEQUENCE [LARGE SCALE GENOMIC DNA]</scope>
    <source>
        <strain evidence="1 2">CGMCC 1.15917</strain>
    </source>
</reference>
<evidence type="ECO:0000313" key="2">
    <source>
        <dbReference type="Proteomes" id="UP000784880"/>
    </source>
</evidence>
<sequence length="60" mass="7181">MLTLAENPYQRGISRYKFIQRCRQCFFRLRVNDFRIVYEVKETELIIFIIAAGSSGDIYK</sequence>
<protein>
    <submittedName>
        <fullName evidence="1">Type II toxin-antitoxin system RelE/ParE family toxin</fullName>
    </submittedName>
</protein>
<dbReference type="Pfam" id="PF05016">
    <property type="entry name" value="ParE_toxin"/>
    <property type="match status" value="1"/>
</dbReference>
<organism evidence="1 2">
    <name type="scientific">Evansella tamaricis</name>
    <dbReference type="NCBI Taxonomy" id="2069301"/>
    <lineage>
        <taxon>Bacteria</taxon>
        <taxon>Bacillati</taxon>
        <taxon>Bacillota</taxon>
        <taxon>Bacilli</taxon>
        <taxon>Bacillales</taxon>
        <taxon>Bacillaceae</taxon>
        <taxon>Evansella</taxon>
    </lineage>
</organism>
<dbReference type="Proteomes" id="UP000784880">
    <property type="component" value="Unassembled WGS sequence"/>
</dbReference>
<dbReference type="InterPro" id="IPR007712">
    <property type="entry name" value="RelE/ParE_toxin"/>
</dbReference>
<comment type="caution">
    <text evidence="1">The sequence shown here is derived from an EMBL/GenBank/DDBJ whole genome shotgun (WGS) entry which is preliminary data.</text>
</comment>
<name>A0ABS6JIE5_9BACI</name>
<gene>
    <name evidence="1" type="ORF">KS419_17080</name>
</gene>
<keyword evidence="2" id="KW-1185">Reference proteome</keyword>
<accession>A0ABS6JIE5</accession>